<evidence type="ECO:0000313" key="3">
    <source>
        <dbReference type="Proteomes" id="UP000011885"/>
    </source>
</evidence>
<proteinExistence type="predicted"/>
<comment type="caution">
    <text evidence="2">The sequence shown here is derived from an EMBL/GenBank/DDBJ whole genome shotgun (WGS) entry which is preliminary data.</text>
</comment>
<accession>M5UPD9</accession>
<gene>
    <name evidence="2" type="ORF">RSSM_00687</name>
</gene>
<name>M5UPD9_9BACT</name>
<feature type="region of interest" description="Disordered" evidence="1">
    <location>
        <begin position="32"/>
        <end position="53"/>
    </location>
</feature>
<dbReference type="Proteomes" id="UP000011885">
    <property type="component" value="Unassembled WGS sequence"/>
</dbReference>
<dbReference type="AlphaFoldDB" id="M5UPD9"/>
<sequence length="53" mass="6205">MDVAIERLWVFAAECPDRWSILKKIHFMRPHESSTTPRATNRVLIGTPIRSRN</sequence>
<protein>
    <submittedName>
        <fullName evidence="2">Uncharacterized protein</fullName>
    </submittedName>
</protein>
<dbReference type="EMBL" id="ANOH01000059">
    <property type="protein sequence ID" value="EMI57873.1"/>
    <property type="molecule type" value="Genomic_DNA"/>
</dbReference>
<evidence type="ECO:0000313" key="2">
    <source>
        <dbReference type="EMBL" id="EMI57873.1"/>
    </source>
</evidence>
<organism evidence="2 3">
    <name type="scientific">Rhodopirellula sallentina SM41</name>
    <dbReference type="NCBI Taxonomy" id="1263870"/>
    <lineage>
        <taxon>Bacteria</taxon>
        <taxon>Pseudomonadati</taxon>
        <taxon>Planctomycetota</taxon>
        <taxon>Planctomycetia</taxon>
        <taxon>Pirellulales</taxon>
        <taxon>Pirellulaceae</taxon>
        <taxon>Rhodopirellula</taxon>
    </lineage>
</organism>
<evidence type="ECO:0000256" key="1">
    <source>
        <dbReference type="SAM" id="MobiDB-lite"/>
    </source>
</evidence>
<reference evidence="2 3" key="1">
    <citation type="journal article" date="2013" name="Mar. Genomics">
        <title>Expression of sulfatases in Rhodopirellula baltica and the diversity of sulfatases in the genus Rhodopirellula.</title>
        <authorList>
            <person name="Wegner C.E."/>
            <person name="Richter-Heitmann T."/>
            <person name="Klindworth A."/>
            <person name="Klockow C."/>
            <person name="Richter M."/>
            <person name="Achstetter T."/>
            <person name="Glockner F.O."/>
            <person name="Harder J."/>
        </authorList>
    </citation>
    <scope>NUCLEOTIDE SEQUENCE [LARGE SCALE GENOMIC DNA]</scope>
    <source>
        <strain evidence="2 3">SM41</strain>
    </source>
</reference>
<keyword evidence="3" id="KW-1185">Reference proteome</keyword>
<dbReference type="PATRIC" id="fig|1263870.3.peg.753"/>